<dbReference type="InterPro" id="IPR011009">
    <property type="entry name" value="Kinase-like_dom_sf"/>
</dbReference>
<keyword evidence="7" id="KW-0812">Transmembrane</keyword>
<feature type="signal peptide" evidence="8">
    <location>
        <begin position="1"/>
        <end position="22"/>
    </location>
</feature>
<protein>
    <recommendedName>
        <fullName evidence="9">Protein kinase domain-containing protein</fullName>
    </recommendedName>
</protein>
<evidence type="ECO:0000313" key="10">
    <source>
        <dbReference type="EMBL" id="KAK4794415.1"/>
    </source>
</evidence>
<dbReference type="InterPro" id="IPR008271">
    <property type="entry name" value="Ser/Thr_kinase_AS"/>
</dbReference>
<keyword evidence="4" id="KW-0418">Kinase</keyword>
<proteinExistence type="predicted"/>
<keyword evidence="2" id="KW-0808">Transferase</keyword>
<dbReference type="AlphaFoldDB" id="A0AAN7LX35"/>
<evidence type="ECO:0000259" key="9">
    <source>
        <dbReference type="PROSITE" id="PS50011"/>
    </source>
</evidence>
<sequence length="613" mass="68130">MALYRALGCLAFLAMQLPAVIAECPLDLSRSNYTLVASICYKDGRAKCCRYINACIAVSVASYANRTRTMGVASDLALICLQSIEETLELYGVPRNATAFCGLGTKITVNYECMGRTTVTQMMQAAGFHSVSENCGRATMAESSCRKCVNAGIVYLRHLTGTVDNITLSTCRDAAFVALASQFDGAASINFANCFFGVEGIIITSVSNTSQPPSPSYAFWKPPVADGPSQLMLGTPLNQTHHSYHLTLVPGLGIAVMVLSVLILVILLLLIRRTRRELEVSEDIYGASSKVFPPIYTKKIQEGQAFMFYKFSYRETKKATENFSTVIGKGGFGTVYRARFSDDSMAAVKRMNRVSEQGEDDFCREMELLARLHHRHLVALKGFCVDKHERFLIYEYMINGSLKDHLHSPERKPLSWRMRIQIAIDVANALEYLHFYCDPPLCHRDIKSSNIMLDDNFVAKVADFGLTHASKDGSICFEPVNTTDNRGTPGHMDPEYVITQELTKKSDVYSYGVLLLEMVTARPAIQDGKNLVGWSRPYLASDSRIIEIVDPAIRDSIDFDQLKKILNIVQWCTQHESHARPSIKQVLRLLYQSSEPINSGTFQDEEIHGGSGG</sequence>
<dbReference type="CDD" id="cd14066">
    <property type="entry name" value="STKc_IRAK"/>
    <property type="match status" value="1"/>
</dbReference>
<dbReference type="FunFam" id="3.30.200.20:FF:000420">
    <property type="entry name" value="Putative receptor-like protein kinase"/>
    <property type="match status" value="1"/>
</dbReference>
<evidence type="ECO:0000256" key="3">
    <source>
        <dbReference type="ARBA" id="ARBA00022741"/>
    </source>
</evidence>
<reference evidence="10 11" key="1">
    <citation type="journal article" date="2023" name="Hortic Res">
        <title>Pangenome of water caltrop reveals structural variations and asymmetric subgenome divergence after allopolyploidization.</title>
        <authorList>
            <person name="Zhang X."/>
            <person name="Chen Y."/>
            <person name="Wang L."/>
            <person name="Yuan Y."/>
            <person name="Fang M."/>
            <person name="Shi L."/>
            <person name="Lu R."/>
            <person name="Comes H.P."/>
            <person name="Ma Y."/>
            <person name="Chen Y."/>
            <person name="Huang G."/>
            <person name="Zhou Y."/>
            <person name="Zheng Z."/>
            <person name="Qiu Y."/>
        </authorList>
    </citation>
    <scope>NUCLEOTIDE SEQUENCE [LARGE SCALE GENOMIC DNA]</scope>
    <source>
        <strain evidence="10">F231</strain>
    </source>
</reference>
<keyword evidence="7" id="KW-0472">Membrane</keyword>
<keyword evidence="8" id="KW-0732">Signal</keyword>
<dbReference type="Gene3D" id="1.10.510.10">
    <property type="entry name" value="Transferase(Phosphotransferase) domain 1"/>
    <property type="match status" value="1"/>
</dbReference>
<dbReference type="InterPro" id="IPR043891">
    <property type="entry name" value="SPARK"/>
</dbReference>
<feature type="chain" id="PRO_5042981133" description="Protein kinase domain-containing protein" evidence="8">
    <location>
        <begin position="23"/>
        <end position="613"/>
    </location>
</feature>
<evidence type="ECO:0000256" key="4">
    <source>
        <dbReference type="ARBA" id="ARBA00022777"/>
    </source>
</evidence>
<evidence type="ECO:0000256" key="6">
    <source>
        <dbReference type="PROSITE-ProRule" id="PRU10141"/>
    </source>
</evidence>
<feature type="transmembrane region" description="Helical" evidence="7">
    <location>
        <begin position="248"/>
        <end position="271"/>
    </location>
</feature>
<dbReference type="GO" id="GO:0004674">
    <property type="term" value="F:protein serine/threonine kinase activity"/>
    <property type="evidence" value="ECO:0007669"/>
    <property type="project" value="UniProtKB-KW"/>
</dbReference>
<evidence type="ECO:0000313" key="11">
    <source>
        <dbReference type="Proteomes" id="UP001346149"/>
    </source>
</evidence>
<dbReference type="PROSITE" id="PS50011">
    <property type="entry name" value="PROTEIN_KINASE_DOM"/>
    <property type="match status" value="1"/>
</dbReference>
<dbReference type="Pfam" id="PF00069">
    <property type="entry name" value="Pkinase"/>
    <property type="match status" value="1"/>
</dbReference>
<accession>A0AAN7LX35</accession>
<dbReference type="PANTHER" id="PTHR47989">
    <property type="entry name" value="OS01G0750732 PROTEIN"/>
    <property type="match status" value="1"/>
</dbReference>
<dbReference type="Proteomes" id="UP001346149">
    <property type="component" value="Unassembled WGS sequence"/>
</dbReference>
<dbReference type="InterPro" id="IPR000719">
    <property type="entry name" value="Prot_kinase_dom"/>
</dbReference>
<dbReference type="InterPro" id="IPR017441">
    <property type="entry name" value="Protein_kinase_ATP_BS"/>
</dbReference>
<evidence type="ECO:0000256" key="5">
    <source>
        <dbReference type="ARBA" id="ARBA00022840"/>
    </source>
</evidence>
<keyword evidence="1" id="KW-0723">Serine/threonine-protein kinase</keyword>
<feature type="domain" description="Protein kinase" evidence="9">
    <location>
        <begin position="321"/>
        <end position="598"/>
    </location>
</feature>
<dbReference type="PROSITE" id="PS00107">
    <property type="entry name" value="PROTEIN_KINASE_ATP"/>
    <property type="match status" value="1"/>
</dbReference>
<evidence type="ECO:0000256" key="1">
    <source>
        <dbReference type="ARBA" id="ARBA00022527"/>
    </source>
</evidence>
<keyword evidence="11" id="KW-1185">Reference proteome</keyword>
<dbReference type="FunFam" id="1.10.510.10:FF:000381">
    <property type="entry name" value="Putative receptor-like protein kinase"/>
    <property type="match status" value="1"/>
</dbReference>
<evidence type="ECO:0000256" key="7">
    <source>
        <dbReference type="SAM" id="Phobius"/>
    </source>
</evidence>
<dbReference type="GO" id="GO:0005524">
    <property type="term" value="F:ATP binding"/>
    <property type="evidence" value="ECO:0007669"/>
    <property type="project" value="UniProtKB-UniRule"/>
</dbReference>
<keyword evidence="7" id="KW-1133">Transmembrane helix</keyword>
<evidence type="ECO:0000256" key="2">
    <source>
        <dbReference type="ARBA" id="ARBA00022679"/>
    </source>
</evidence>
<name>A0AAN7LX35_TRANT</name>
<dbReference type="Pfam" id="PF19160">
    <property type="entry name" value="SPARK"/>
    <property type="match status" value="1"/>
</dbReference>
<keyword evidence="5 6" id="KW-0067">ATP-binding</keyword>
<dbReference type="Gene3D" id="3.30.200.20">
    <property type="entry name" value="Phosphorylase Kinase, domain 1"/>
    <property type="match status" value="1"/>
</dbReference>
<keyword evidence="3 6" id="KW-0547">Nucleotide-binding</keyword>
<comment type="caution">
    <text evidence="10">The sequence shown here is derived from an EMBL/GenBank/DDBJ whole genome shotgun (WGS) entry which is preliminary data.</text>
</comment>
<dbReference type="SUPFAM" id="SSF56112">
    <property type="entry name" value="Protein kinase-like (PK-like)"/>
    <property type="match status" value="1"/>
</dbReference>
<gene>
    <name evidence="10" type="ORF">SAY86_012409</name>
</gene>
<feature type="binding site" evidence="6">
    <location>
        <position position="349"/>
    </location>
    <ligand>
        <name>ATP</name>
        <dbReference type="ChEBI" id="CHEBI:30616"/>
    </ligand>
</feature>
<dbReference type="SMART" id="SM00220">
    <property type="entry name" value="S_TKc"/>
    <property type="match status" value="1"/>
</dbReference>
<organism evidence="10 11">
    <name type="scientific">Trapa natans</name>
    <name type="common">Water chestnut</name>
    <dbReference type="NCBI Taxonomy" id="22666"/>
    <lineage>
        <taxon>Eukaryota</taxon>
        <taxon>Viridiplantae</taxon>
        <taxon>Streptophyta</taxon>
        <taxon>Embryophyta</taxon>
        <taxon>Tracheophyta</taxon>
        <taxon>Spermatophyta</taxon>
        <taxon>Magnoliopsida</taxon>
        <taxon>eudicotyledons</taxon>
        <taxon>Gunneridae</taxon>
        <taxon>Pentapetalae</taxon>
        <taxon>rosids</taxon>
        <taxon>malvids</taxon>
        <taxon>Myrtales</taxon>
        <taxon>Lythraceae</taxon>
        <taxon>Trapa</taxon>
    </lineage>
</organism>
<dbReference type="EMBL" id="JAXQNO010000007">
    <property type="protein sequence ID" value="KAK4794415.1"/>
    <property type="molecule type" value="Genomic_DNA"/>
</dbReference>
<dbReference type="PANTHER" id="PTHR47989:SF36">
    <property type="entry name" value="PROTEIN KINASE DOMAIN-CONTAINING PROTEIN"/>
    <property type="match status" value="1"/>
</dbReference>
<dbReference type="PROSITE" id="PS00108">
    <property type="entry name" value="PROTEIN_KINASE_ST"/>
    <property type="match status" value="1"/>
</dbReference>
<evidence type="ECO:0000256" key="8">
    <source>
        <dbReference type="SAM" id="SignalP"/>
    </source>
</evidence>